<evidence type="ECO:0000313" key="8">
    <source>
        <dbReference type="EMBL" id="KAH0897277.1"/>
    </source>
</evidence>
<proteinExistence type="inferred from homology"/>
<keyword evidence="2" id="KW-0489">Methyltransferase</keyword>
<dbReference type="CDD" id="cd02440">
    <property type="entry name" value="AdoMet_MTases"/>
    <property type="match status" value="1"/>
</dbReference>
<organism evidence="8 9">
    <name type="scientific">Brassica napus</name>
    <name type="common">Rape</name>
    <dbReference type="NCBI Taxonomy" id="3708"/>
    <lineage>
        <taxon>Eukaryota</taxon>
        <taxon>Viridiplantae</taxon>
        <taxon>Streptophyta</taxon>
        <taxon>Embryophyta</taxon>
        <taxon>Tracheophyta</taxon>
        <taxon>Spermatophyta</taxon>
        <taxon>Magnoliopsida</taxon>
        <taxon>eudicotyledons</taxon>
        <taxon>Gunneridae</taxon>
        <taxon>Pentapetalae</taxon>
        <taxon>rosids</taxon>
        <taxon>malvids</taxon>
        <taxon>Brassicales</taxon>
        <taxon>Brassicaceae</taxon>
        <taxon>Brassiceae</taxon>
        <taxon>Brassica</taxon>
    </lineage>
</organism>
<dbReference type="InterPro" id="IPR048254">
    <property type="entry name" value="CDP_ALCOHOL_P_TRANSF_CS"/>
</dbReference>
<dbReference type="EMBL" id="JAGKQM010000012">
    <property type="protein sequence ID" value="KAH0897277.1"/>
    <property type="molecule type" value="Genomic_DNA"/>
</dbReference>
<comment type="similarity">
    <text evidence="5">Belongs to the class I-like SAM-binding methyltransferase superfamily. Cation-dependent O-methyltransferase family.</text>
</comment>
<evidence type="ECO:0000256" key="1">
    <source>
        <dbReference type="ARBA" id="ARBA00001968"/>
    </source>
</evidence>
<dbReference type="Gene3D" id="3.40.50.150">
    <property type="entry name" value="Vaccinia Virus protein VP39"/>
    <property type="match status" value="1"/>
</dbReference>
<reference evidence="8 9" key="1">
    <citation type="submission" date="2021-05" db="EMBL/GenBank/DDBJ databases">
        <title>Genome Assembly of Synthetic Allotetraploid Brassica napus Reveals Homoeologous Exchanges between Subgenomes.</title>
        <authorList>
            <person name="Davis J.T."/>
        </authorList>
    </citation>
    <scope>NUCLEOTIDE SEQUENCE [LARGE SCALE GENOMIC DNA]</scope>
    <source>
        <strain evidence="9">cv. Da-Ae</strain>
        <tissue evidence="8">Seedling</tissue>
    </source>
</reference>
<comment type="caution">
    <text evidence="8">The sequence shown here is derived from an EMBL/GenBank/DDBJ whole genome shotgun (WGS) entry which is preliminary data.</text>
</comment>
<dbReference type="Gene3D" id="1.20.120.1760">
    <property type="match status" value="1"/>
</dbReference>
<comment type="similarity">
    <text evidence="6">Belongs to the CDP-alcohol phosphatidyltransferase class-I family.</text>
</comment>
<dbReference type="PROSITE" id="PS51682">
    <property type="entry name" value="SAM_OMT_I"/>
    <property type="match status" value="1"/>
</dbReference>
<dbReference type="InterPro" id="IPR000462">
    <property type="entry name" value="CDP-OH_P_trans"/>
</dbReference>
<evidence type="ECO:0000313" key="9">
    <source>
        <dbReference type="Proteomes" id="UP000824890"/>
    </source>
</evidence>
<protein>
    <recommendedName>
        <fullName evidence="10">CDP-diacylglycerol--inositol 3-phosphatidyltransferase</fullName>
    </recommendedName>
</protein>
<name>A0ABQ8AYC0_BRANA</name>
<evidence type="ECO:0000256" key="3">
    <source>
        <dbReference type="ARBA" id="ARBA00022679"/>
    </source>
</evidence>
<feature type="transmembrane region" description="Helical" evidence="7">
    <location>
        <begin position="479"/>
        <end position="502"/>
    </location>
</feature>
<dbReference type="Pfam" id="PF01596">
    <property type="entry name" value="Methyltransf_3"/>
    <property type="match status" value="1"/>
</dbReference>
<keyword evidence="7" id="KW-1133">Transmembrane helix</keyword>
<dbReference type="InterPro" id="IPR050362">
    <property type="entry name" value="Cation-dep_OMT"/>
</dbReference>
<dbReference type="InterPro" id="IPR043130">
    <property type="entry name" value="CDP-OH_PTrfase_TM_dom"/>
</dbReference>
<dbReference type="CDD" id="cd10910">
    <property type="entry name" value="PIN_limkain_b1_N_like"/>
    <property type="match status" value="1"/>
</dbReference>
<sequence length="565" mass="63101">MITEMVIPVDEGIFLSMLLKIINAKNTLEIGVFTGYSLLTTALALPEDGRITAIDIDKEAYEVGLEFMKKAGVDHKINFIYCDGMEVLDKLVNDNQEFDFIFADADKPNYVNFLERFLKLVKVGGIMAFDNTLWFSFVVEEEESVPEFMRESRAALIEFNKKLAFDPRVEISQISVGDGVTLCRRLVEFVVADTGVFWDIAYCPIPGGLGPEKIYQNIKLALKNMGYYGKLSIFAYGDENQNPKDIETGGIKCVFTGDEQTRVNKILKGPYFLGNTPEKRGQTSECGAHLRIQNRRQTLRQRSLNTNILLAQPENVPHPADEASRPLLCNVSEVWIWKSLATGEKPIYRSGGLQDVGDASACSGSSQGVGDISSSLTSRSPQLKPVSNFCCDAVDGWCARRFNQVSTFGAVLDMVTDRVSTACLLVVLSQVYRPSLVFLSLLALDIASHWLQMYSTFLAGKSSHKDVKDSTSWLFRLYYGNRIFMCYCCVSCEVLYIILLLIAKNQTENLVNVVVSTLTQISPLSLLLALTIFGWSMKQTVNIIQMKTAADVCVLYDIEKQQKKP</sequence>
<dbReference type="Proteomes" id="UP000824890">
    <property type="component" value="Unassembled WGS sequence"/>
</dbReference>
<accession>A0ABQ8AYC0</accession>
<evidence type="ECO:0000256" key="2">
    <source>
        <dbReference type="ARBA" id="ARBA00022603"/>
    </source>
</evidence>
<keyword evidence="4" id="KW-0949">S-adenosyl-L-methionine</keyword>
<evidence type="ECO:0000256" key="7">
    <source>
        <dbReference type="SAM" id="Phobius"/>
    </source>
</evidence>
<dbReference type="Pfam" id="PF01066">
    <property type="entry name" value="CDP-OH_P_transf"/>
    <property type="match status" value="1"/>
</dbReference>
<dbReference type="PANTHER" id="PTHR10509:SF70">
    <property type="entry name" value="CAFFEOYL-COA O-METHYLTRANSFERASE"/>
    <property type="match status" value="1"/>
</dbReference>
<dbReference type="PANTHER" id="PTHR10509">
    <property type="entry name" value="O-METHYLTRANSFERASE-RELATED"/>
    <property type="match status" value="1"/>
</dbReference>
<evidence type="ECO:0000256" key="6">
    <source>
        <dbReference type="RuleBase" id="RU003750"/>
    </source>
</evidence>
<evidence type="ECO:0008006" key="10">
    <source>
        <dbReference type="Google" id="ProtNLM"/>
    </source>
</evidence>
<keyword evidence="9" id="KW-1185">Reference proteome</keyword>
<dbReference type="InterPro" id="IPR029063">
    <property type="entry name" value="SAM-dependent_MTases_sf"/>
</dbReference>
<dbReference type="InterPro" id="IPR002935">
    <property type="entry name" value="SAM_O-MeTrfase"/>
</dbReference>
<dbReference type="PROSITE" id="PS00379">
    <property type="entry name" value="CDP_ALCOHOL_P_TRANSF"/>
    <property type="match status" value="1"/>
</dbReference>
<comment type="cofactor">
    <cofactor evidence="1">
        <name>a divalent metal cation</name>
        <dbReference type="ChEBI" id="CHEBI:60240"/>
    </cofactor>
</comment>
<evidence type="ECO:0000256" key="5">
    <source>
        <dbReference type="ARBA" id="ARBA00023453"/>
    </source>
</evidence>
<gene>
    <name evidence="8" type="ORF">HID58_046845</name>
</gene>
<feature type="transmembrane region" description="Helical" evidence="7">
    <location>
        <begin position="514"/>
        <end position="537"/>
    </location>
</feature>
<keyword evidence="3 6" id="KW-0808">Transferase</keyword>
<evidence type="ECO:0000256" key="4">
    <source>
        <dbReference type="ARBA" id="ARBA00022691"/>
    </source>
</evidence>
<dbReference type="SUPFAM" id="SSF53335">
    <property type="entry name" value="S-adenosyl-L-methionine-dependent methyltransferases"/>
    <property type="match status" value="1"/>
</dbReference>
<keyword evidence="7" id="KW-0812">Transmembrane</keyword>
<keyword evidence="7" id="KW-0472">Membrane</keyword>